<feature type="transmembrane region" description="Helical" evidence="1">
    <location>
        <begin position="164"/>
        <end position="185"/>
    </location>
</feature>
<keyword evidence="1" id="KW-0472">Membrane</keyword>
<dbReference type="EMBL" id="WHUF01000002">
    <property type="protein sequence ID" value="MQA19186.1"/>
    <property type="molecule type" value="Genomic_DNA"/>
</dbReference>
<feature type="transmembrane region" description="Helical" evidence="1">
    <location>
        <begin position="12"/>
        <end position="30"/>
    </location>
</feature>
<gene>
    <name evidence="2" type="ORF">GEV01_06615</name>
</gene>
<feature type="transmembrane region" description="Helical" evidence="1">
    <location>
        <begin position="42"/>
        <end position="62"/>
    </location>
</feature>
<dbReference type="AlphaFoldDB" id="A0A843SFE7"/>
<accession>A0A843SFE7</accession>
<evidence type="ECO:0000256" key="1">
    <source>
        <dbReference type="SAM" id="Phobius"/>
    </source>
</evidence>
<dbReference type="Proteomes" id="UP000444318">
    <property type="component" value="Unassembled WGS sequence"/>
</dbReference>
<evidence type="ECO:0000313" key="2">
    <source>
        <dbReference type="EMBL" id="MQA19186.1"/>
    </source>
</evidence>
<feature type="transmembrane region" description="Helical" evidence="1">
    <location>
        <begin position="74"/>
        <end position="93"/>
    </location>
</feature>
<keyword evidence="1" id="KW-0812">Transmembrane</keyword>
<name>A0A843SFE7_9BURK</name>
<proteinExistence type="predicted"/>
<dbReference type="RefSeq" id="WP_152802787.1">
    <property type="nucleotide sequence ID" value="NZ_WHUF01000002.1"/>
</dbReference>
<evidence type="ECO:0000313" key="3">
    <source>
        <dbReference type="Proteomes" id="UP000444318"/>
    </source>
</evidence>
<keyword evidence="1" id="KW-1133">Transmembrane helix</keyword>
<keyword evidence="3" id="KW-1185">Reference proteome</keyword>
<reference evidence="2 3" key="1">
    <citation type="submission" date="2019-10" db="EMBL/GenBank/DDBJ databases">
        <title>Two novel species isolated from a subtropical stream in China.</title>
        <authorList>
            <person name="Lu H."/>
        </authorList>
    </citation>
    <scope>NUCLEOTIDE SEQUENCE [LARGE SCALE GENOMIC DNA]</scope>
    <source>
        <strain evidence="2 3">FT103W</strain>
    </source>
</reference>
<organism evidence="2 3">
    <name type="scientific">Rugamonas rivuli</name>
    <dbReference type="NCBI Taxonomy" id="2743358"/>
    <lineage>
        <taxon>Bacteria</taxon>
        <taxon>Pseudomonadati</taxon>
        <taxon>Pseudomonadota</taxon>
        <taxon>Betaproteobacteria</taxon>
        <taxon>Burkholderiales</taxon>
        <taxon>Oxalobacteraceae</taxon>
        <taxon>Telluria group</taxon>
        <taxon>Rugamonas</taxon>
    </lineage>
</organism>
<protein>
    <submittedName>
        <fullName evidence="2">Uncharacterized protein</fullName>
    </submittedName>
</protein>
<sequence>MSADYGQLKDIVGAATSLMAAASAIGVTWLRRAKWMPPEESVPGGTLRVAGLVSAVAIGILFLERQKIGLETMLLIGALAGLFTIMSLTISIYTNTRYSFVYPESSKRGAPLKRTLGGHKLTAEAQHISEERRMEPQALFVNAAYDKNLVWTQSSQALVQTASVLGFIALQASGSIALSAIAIGLSI</sequence>
<comment type="caution">
    <text evidence="2">The sequence shown here is derived from an EMBL/GenBank/DDBJ whole genome shotgun (WGS) entry which is preliminary data.</text>
</comment>